<evidence type="ECO:0000313" key="1">
    <source>
        <dbReference type="EMBL" id="OMO55086.1"/>
    </source>
</evidence>
<reference evidence="2" key="1">
    <citation type="submission" date="2013-09" db="EMBL/GenBank/DDBJ databases">
        <title>Corchorus olitorius genome sequencing.</title>
        <authorList>
            <person name="Alam M."/>
            <person name="Haque M.S."/>
            <person name="Islam M.S."/>
            <person name="Emdad E.M."/>
            <person name="Islam M.M."/>
            <person name="Ahmed B."/>
            <person name="Halim A."/>
            <person name="Hossen Q.M.M."/>
            <person name="Hossain M.Z."/>
            <person name="Ahmed R."/>
            <person name="Khan M.M."/>
            <person name="Islam R."/>
            <person name="Rashid M.M."/>
            <person name="Khan S.A."/>
            <person name="Rahman M.S."/>
            <person name="Alam M."/>
            <person name="Yahiya A.S."/>
            <person name="Khan M.S."/>
            <person name="Azam M.S."/>
            <person name="Haque T."/>
            <person name="Lashkar M.Z.H."/>
            <person name="Akhand A.I."/>
            <person name="Morshed G."/>
            <person name="Roy S."/>
            <person name="Uddin K.S."/>
            <person name="Rabeya T."/>
            <person name="Hossain A.S."/>
            <person name="Chowdhury A."/>
            <person name="Snigdha A.R."/>
            <person name="Mortoza M.S."/>
            <person name="Matin S.A."/>
            <person name="Hoque S.M.E."/>
            <person name="Islam M.K."/>
            <person name="Roy D.K."/>
            <person name="Haider R."/>
            <person name="Moosa M.M."/>
            <person name="Elias S.M."/>
            <person name="Hasan A.M."/>
            <person name="Jahan S."/>
            <person name="Shafiuddin M."/>
            <person name="Mahmood N."/>
            <person name="Shommy N.S."/>
        </authorList>
    </citation>
    <scope>NUCLEOTIDE SEQUENCE [LARGE SCALE GENOMIC DNA]</scope>
    <source>
        <strain evidence="2">cv. O-4</strain>
    </source>
</reference>
<accession>A0A1R3GAJ7</accession>
<dbReference type="Proteomes" id="UP000187203">
    <property type="component" value="Unassembled WGS sequence"/>
</dbReference>
<sequence length="57" mass="6274">MARASPRAKKLEACYGIIVKVRSVMQRLSSELMIGDLVSVTITMSGFNSEVFLGKRP</sequence>
<evidence type="ECO:0000313" key="2">
    <source>
        <dbReference type="Proteomes" id="UP000187203"/>
    </source>
</evidence>
<protein>
    <submittedName>
        <fullName evidence="1">Uncharacterized protein</fullName>
    </submittedName>
</protein>
<dbReference type="EMBL" id="AWUE01023051">
    <property type="protein sequence ID" value="OMO55086.1"/>
    <property type="molecule type" value="Genomic_DNA"/>
</dbReference>
<gene>
    <name evidence="1" type="ORF">COLO4_36209</name>
</gene>
<name>A0A1R3GAJ7_9ROSI</name>
<dbReference type="AlphaFoldDB" id="A0A1R3GAJ7"/>
<proteinExistence type="predicted"/>
<keyword evidence="2" id="KW-1185">Reference proteome</keyword>
<comment type="caution">
    <text evidence="1">The sequence shown here is derived from an EMBL/GenBank/DDBJ whole genome shotgun (WGS) entry which is preliminary data.</text>
</comment>
<organism evidence="1 2">
    <name type="scientific">Corchorus olitorius</name>
    <dbReference type="NCBI Taxonomy" id="93759"/>
    <lineage>
        <taxon>Eukaryota</taxon>
        <taxon>Viridiplantae</taxon>
        <taxon>Streptophyta</taxon>
        <taxon>Embryophyta</taxon>
        <taxon>Tracheophyta</taxon>
        <taxon>Spermatophyta</taxon>
        <taxon>Magnoliopsida</taxon>
        <taxon>eudicotyledons</taxon>
        <taxon>Gunneridae</taxon>
        <taxon>Pentapetalae</taxon>
        <taxon>rosids</taxon>
        <taxon>malvids</taxon>
        <taxon>Malvales</taxon>
        <taxon>Malvaceae</taxon>
        <taxon>Grewioideae</taxon>
        <taxon>Apeibeae</taxon>
        <taxon>Corchorus</taxon>
    </lineage>
</organism>